<name>A0A1R1PEF9_ZANCU</name>
<evidence type="ECO:0000313" key="3">
    <source>
        <dbReference type="Proteomes" id="UP000188320"/>
    </source>
</evidence>
<reference evidence="3" key="1">
    <citation type="submission" date="2017-01" db="EMBL/GenBank/DDBJ databases">
        <authorList>
            <person name="Wang Y."/>
            <person name="White M."/>
            <person name="Kvist S."/>
            <person name="Moncalvo J.-M."/>
        </authorList>
    </citation>
    <scope>NUCLEOTIDE SEQUENCE [LARGE SCALE GENOMIC DNA]</scope>
    <source>
        <strain evidence="3">COL-18-3</strain>
    </source>
</reference>
<evidence type="ECO:0000256" key="1">
    <source>
        <dbReference type="SAM" id="MobiDB-lite"/>
    </source>
</evidence>
<organism evidence="2 3">
    <name type="scientific">Zancudomyces culisetae</name>
    <name type="common">Gut fungus</name>
    <name type="synonym">Smittium culisetae</name>
    <dbReference type="NCBI Taxonomy" id="1213189"/>
    <lineage>
        <taxon>Eukaryota</taxon>
        <taxon>Fungi</taxon>
        <taxon>Fungi incertae sedis</taxon>
        <taxon>Zoopagomycota</taxon>
        <taxon>Kickxellomycotina</taxon>
        <taxon>Harpellomycetes</taxon>
        <taxon>Harpellales</taxon>
        <taxon>Legeriomycetaceae</taxon>
        <taxon>Zancudomyces</taxon>
    </lineage>
</organism>
<dbReference type="EMBL" id="LSSK01001602">
    <property type="protein sequence ID" value="OMH79293.1"/>
    <property type="molecule type" value="Genomic_DNA"/>
</dbReference>
<gene>
    <name evidence="2" type="ORF">AX774_g7302</name>
</gene>
<dbReference type="Proteomes" id="UP000188320">
    <property type="component" value="Unassembled WGS sequence"/>
</dbReference>
<comment type="caution">
    <text evidence="2">The sequence shown here is derived from an EMBL/GenBank/DDBJ whole genome shotgun (WGS) entry which is preliminary data.</text>
</comment>
<proteinExistence type="predicted"/>
<sequence>MLRKSLESHTEPGSDVEPSLDSFSGDLTSAKSTTSDNVLKNTQFIHGRRATRECIRITLRNCRELKCSFLPKNE</sequence>
<keyword evidence="3" id="KW-1185">Reference proteome</keyword>
<dbReference type="AlphaFoldDB" id="A0A1R1PEF9"/>
<feature type="region of interest" description="Disordered" evidence="1">
    <location>
        <begin position="1"/>
        <end position="34"/>
    </location>
</feature>
<feature type="compositionally biased region" description="Basic and acidic residues" evidence="1">
    <location>
        <begin position="1"/>
        <end position="12"/>
    </location>
</feature>
<protein>
    <submittedName>
        <fullName evidence="2">Uncharacterized protein</fullName>
    </submittedName>
</protein>
<feature type="compositionally biased region" description="Polar residues" evidence="1">
    <location>
        <begin position="21"/>
        <end position="34"/>
    </location>
</feature>
<evidence type="ECO:0000313" key="2">
    <source>
        <dbReference type="EMBL" id="OMH79293.1"/>
    </source>
</evidence>
<accession>A0A1R1PEF9</accession>